<keyword evidence="6" id="KW-0411">Iron-sulfur</keyword>
<evidence type="ECO:0000256" key="2">
    <source>
        <dbReference type="ARBA" id="ARBA00022617"/>
    </source>
</evidence>
<gene>
    <name evidence="8" type="ORF">FHW14_002692</name>
</gene>
<evidence type="ECO:0000256" key="3">
    <source>
        <dbReference type="ARBA" id="ARBA00022723"/>
    </source>
</evidence>
<evidence type="ECO:0000256" key="1">
    <source>
        <dbReference type="ARBA" id="ARBA00022485"/>
    </source>
</evidence>
<sequence length="425" mass="43483">MTASTTPARVTADVCPGVGRPFAAADGSLVRLRPAGRPVSVTGLARLLDLVAGQPDPSIQLTSRAALQLRGLPDPLPPEAVAVVREAGLLPSTTHELVRNVVASPLSGLDGRGHADVRPLVVTLDRALCATPALSDLGGRFLFCVDDGRGDVAGEASDLGVVALPDGAAVVTAGSSGRGWRLPLERVVPLLVELAEEFVTRRAHGESVWHVDELASPLGPAPTASSHQATVSHVAHRPLGAVGPHAVVGVPLGLLTRGHVAGLARVTDHVLVTPWRSLVVVDGAGGLTDLSEAGLVVDAGSPWARLHACTGLPGCRRSAIDTRAMASQLAPNLESAPAPGRPGADRTARPVHVSGCERRCGTPSTPFVDVLAPGSLDEALAIVRRADASARTYPTAAPTADPATPTTGATHPARPPASATRQERP</sequence>
<keyword evidence="4 8" id="KW-0560">Oxidoreductase</keyword>
<dbReference type="EMBL" id="JACHVT010000005">
    <property type="protein sequence ID" value="MBB2987509.1"/>
    <property type="molecule type" value="Genomic_DNA"/>
</dbReference>
<dbReference type="Proteomes" id="UP000590811">
    <property type="component" value="Unassembled WGS sequence"/>
</dbReference>
<protein>
    <submittedName>
        <fullName evidence="8">Precorrin-3B synthase</fullName>
        <ecNumber evidence="8">1.14.13.83</ecNumber>
    </submittedName>
</protein>
<dbReference type="GO" id="GO:0046872">
    <property type="term" value="F:metal ion binding"/>
    <property type="evidence" value="ECO:0007669"/>
    <property type="project" value="UniProtKB-KW"/>
</dbReference>
<evidence type="ECO:0000313" key="8">
    <source>
        <dbReference type="EMBL" id="MBB2987509.1"/>
    </source>
</evidence>
<evidence type="ECO:0000256" key="5">
    <source>
        <dbReference type="ARBA" id="ARBA00023004"/>
    </source>
</evidence>
<evidence type="ECO:0000256" key="6">
    <source>
        <dbReference type="ARBA" id="ARBA00023014"/>
    </source>
</evidence>
<dbReference type="EC" id="1.14.13.83" evidence="8"/>
<comment type="caution">
    <text evidence="8">The sequence shown here is derived from an EMBL/GenBank/DDBJ whole genome shotgun (WGS) entry which is preliminary data.</text>
</comment>
<dbReference type="InterPro" id="IPR036136">
    <property type="entry name" value="Nit/Sulf_reduc_fer-like_dom_sf"/>
</dbReference>
<dbReference type="RefSeq" id="WP_184510645.1">
    <property type="nucleotide sequence ID" value="NZ_JACHVT010000005.1"/>
</dbReference>
<keyword evidence="1" id="KW-0004">4Fe-4S</keyword>
<feature type="region of interest" description="Disordered" evidence="7">
    <location>
        <begin position="333"/>
        <end position="355"/>
    </location>
</feature>
<dbReference type="SUPFAM" id="SSF56014">
    <property type="entry name" value="Nitrite and sulphite reductase 4Fe-4S domain-like"/>
    <property type="match status" value="2"/>
</dbReference>
<dbReference type="PANTHER" id="PTHR32439:SF9">
    <property type="entry name" value="BLR3264 PROTEIN"/>
    <property type="match status" value="1"/>
</dbReference>
<reference evidence="8 9" key="1">
    <citation type="submission" date="2020-08" db="EMBL/GenBank/DDBJ databases">
        <title>Genomic Encyclopedia of Type Strains, Phase IV (KMG-V): Genome sequencing to study the core and pangenomes of soil and plant-associated prokaryotes.</title>
        <authorList>
            <person name="Whitman W."/>
        </authorList>
    </citation>
    <scope>NUCLEOTIDE SEQUENCE [LARGE SCALE GENOMIC DNA]</scope>
    <source>
        <strain evidence="8 9">B3ACCR2</strain>
    </source>
</reference>
<name>A0A839PW31_9MICO</name>
<feature type="compositionally biased region" description="Low complexity" evidence="7">
    <location>
        <begin position="392"/>
        <end position="412"/>
    </location>
</feature>
<dbReference type="GO" id="GO:0043818">
    <property type="term" value="F:precorrin-3B synthase activity"/>
    <property type="evidence" value="ECO:0007669"/>
    <property type="project" value="UniProtKB-EC"/>
</dbReference>
<organism evidence="8 9">
    <name type="scientific">Terracoccus luteus</name>
    <dbReference type="NCBI Taxonomy" id="53356"/>
    <lineage>
        <taxon>Bacteria</taxon>
        <taxon>Bacillati</taxon>
        <taxon>Actinomycetota</taxon>
        <taxon>Actinomycetes</taxon>
        <taxon>Micrococcales</taxon>
        <taxon>Intrasporangiaceae</taxon>
        <taxon>Terracoccus</taxon>
    </lineage>
</organism>
<accession>A0A839PW31</accession>
<keyword evidence="2" id="KW-0349">Heme</keyword>
<dbReference type="InterPro" id="IPR051329">
    <property type="entry name" value="NIR_SIR_4Fe-4S"/>
</dbReference>
<dbReference type="Gene3D" id="3.30.413.10">
    <property type="entry name" value="Sulfite Reductase Hemoprotein, domain 1"/>
    <property type="match status" value="2"/>
</dbReference>
<evidence type="ECO:0000256" key="4">
    <source>
        <dbReference type="ARBA" id="ARBA00023002"/>
    </source>
</evidence>
<dbReference type="InterPro" id="IPR045854">
    <property type="entry name" value="NO2/SO3_Rdtase_4Fe4S_sf"/>
</dbReference>
<feature type="region of interest" description="Disordered" evidence="7">
    <location>
        <begin position="389"/>
        <end position="425"/>
    </location>
</feature>
<dbReference type="PANTHER" id="PTHR32439">
    <property type="entry name" value="FERREDOXIN--NITRITE REDUCTASE, CHLOROPLASTIC"/>
    <property type="match status" value="1"/>
</dbReference>
<evidence type="ECO:0000313" key="9">
    <source>
        <dbReference type="Proteomes" id="UP000590811"/>
    </source>
</evidence>
<keyword evidence="5" id="KW-0408">Iron</keyword>
<keyword evidence="3" id="KW-0479">Metal-binding</keyword>
<dbReference type="Gene3D" id="3.90.480.10">
    <property type="entry name" value="Sulfite Reductase Hemoprotein,Domain 2"/>
    <property type="match status" value="1"/>
</dbReference>
<dbReference type="SUPFAM" id="SSF55124">
    <property type="entry name" value="Nitrite/Sulfite reductase N-terminal domain-like"/>
    <property type="match status" value="1"/>
</dbReference>
<dbReference type="GO" id="GO:0051539">
    <property type="term" value="F:4 iron, 4 sulfur cluster binding"/>
    <property type="evidence" value="ECO:0007669"/>
    <property type="project" value="UniProtKB-KW"/>
</dbReference>
<evidence type="ECO:0000256" key="7">
    <source>
        <dbReference type="SAM" id="MobiDB-lite"/>
    </source>
</evidence>
<dbReference type="AlphaFoldDB" id="A0A839PW31"/>
<proteinExistence type="predicted"/>